<evidence type="ECO:0000313" key="2">
    <source>
        <dbReference type="Proteomes" id="UP000054549"/>
    </source>
</evidence>
<dbReference type="HOGENOM" id="CLU_2978667_0_0_1"/>
<proteinExistence type="predicted"/>
<dbReference type="Proteomes" id="UP000054549">
    <property type="component" value="Unassembled WGS sequence"/>
</dbReference>
<protein>
    <submittedName>
        <fullName evidence="1">Uncharacterized protein</fullName>
    </submittedName>
</protein>
<name>A0A0C2RYC2_AMAMK</name>
<sequence>MYFPDIADAGYKHLSCPVPSQNPGIERVTKHFEPLVKERVEQGGATREGRPNDVVSWT</sequence>
<evidence type="ECO:0000313" key="1">
    <source>
        <dbReference type="EMBL" id="KIL55340.1"/>
    </source>
</evidence>
<gene>
    <name evidence="1" type="ORF">M378DRAFT_173688</name>
</gene>
<organism evidence="1 2">
    <name type="scientific">Amanita muscaria (strain Koide BX008)</name>
    <dbReference type="NCBI Taxonomy" id="946122"/>
    <lineage>
        <taxon>Eukaryota</taxon>
        <taxon>Fungi</taxon>
        <taxon>Dikarya</taxon>
        <taxon>Basidiomycota</taxon>
        <taxon>Agaricomycotina</taxon>
        <taxon>Agaricomycetes</taxon>
        <taxon>Agaricomycetidae</taxon>
        <taxon>Agaricales</taxon>
        <taxon>Pluteineae</taxon>
        <taxon>Amanitaceae</taxon>
        <taxon>Amanita</taxon>
    </lineage>
</organism>
<accession>A0A0C2RYC2</accession>
<dbReference type="InParanoid" id="A0A0C2RYC2"/>
<keyword evidence="2" id="KW-1185">Reference proteome</keyword>
<dbReference type="OrthoDB" id="1844152at2759"/>
<reference evidence="1 2" key="1">
    <citation type="submission" date="2014-04" db="EMBL/GenBank/DDBJ databases">
        <title>Evolutionary Origins and Diversification of the Mycorrhizal Mutualists.</title>
        <authorList>
            <consortium name="DOE Joint Genome Institute"/>
            <consortium name="Mycorrhizal Genomics Consortium"/>
            <person name="Kohler A."/>
            <person name="Kuo A."/>
            <person name="Nagy L.G."/>
            <person name="Floudas D."/>
            <person name="Copeland A."/>
            <person name="Barry K.W."/>
            <person name="Cichocki N."/>
            <person name="Veneault-Fourrey C."/>
            <person name="LaButti K."/>
            <person name="Lindquist E.A."/>
            <person name="Lipzen A."/>
            <person name="Lundell T."/>
            <person name="Morin E."/>
            <person name="Murat C."/>
            <person name="Riley R."/>
            <person name="Ohm R."/>
            <person name="Sun H."/>
            <person name="Tunlid A."/>
            <person name="Henrissat B."/>
            <person name="Grigoriev I.V."/>
            <person name="Hibbett D.S."/>
            <person name="Martin F."/>
        </authorList>
    </citation>
    <scope>NUCLEOTIDE SEQUENCE [LARGE SCALE GENOMIC DNA]</scope>
    <source>
        <strain evidence="1 2">Koide BX008</strain>
    </source>
</reference>
<dbReference type="AlphaFoldDB" id="A0A0C2RYC2"/>
<dbReference type="EMBL" id="KN818530">
    <property type="protein sequence ID" value="KIL55340.1"/>
    <property type="molecule type" value="Genomic_DNA"/>
</dbReference>